<gene>
    <name evidence="2" type="ORF">TIFTF001_045575</name>
</gene>
<accession>A0AA87YRY0</accession>
<feature type="non-terminal residue" evidence="2">
    <location>
        <position position="35"/>
    </location>
</feature>
<organism evidence="2 3">
    <name type="scientific">Ficus carica</name>
    <name type="common">Common fig</name>
    <dbReference type="NCBI Taxonomy" id="3494"/>
    <lineage>
        <taxon>Eukaryota</taxon>
        <taxon>Viridiplantae</taxon>
        <taxon>Streptophyta</taxon>
        <taxon>Embryophyta</taxon>
        <taxon>Tracheophyta</taxon>
        <taxon>Spermatophyta</taxon>
        <taxon>Magnoliopsida</taxon>
        <taxon>eudicotyledons</taxon>
        <taxon>Gunneridae</taxon>
        <taxon>Pentapetalae</taxon>
        <taxon>rosids</taxon>
        <taxon>fabids</taxon>
        <taxon>Rosales</taxon>
        <taxon>Moraceae</taxon>
        <taxon>Ficeae</taxon>
        <taxon>Ficus</taxon>
    </lineage>
</organism>
<reference evidence="2" key="1">
    <citation type="submission" date="2023-07" db="EMBL/GenBank/DDBJ databases">
        <title>draft genome sequence of fig (Ficus carica).</title>
        <authorList>
            <person name="Takahashi T."/>
            <person name="Nishimura K."/>
        </authorList>
    </citation>
    <scope>NUCLEOTIDE SEQUENCE</scope>
</reference>
<sequence>MVRGRGRAIRGHGNGRVQAEDEVAAEPNLAKVIAQ</sequence>
<comment type="caution">
    <text evidence="2">The sequence shown here is derived from an EMBL/GenBank/DDBJ whole genome shotgun (WGS) entry which is preliminary data.</text>
</comment>
<feature type="compositionally biased region" description="Basic residues" evidence="1">
    <location>
        <begin position="1"/>
        <end position="10"/>
    </location>
</feature>
<evidence type="ECO:0000313" key="2">
    <source>
        <dbReference type="EMBL" id="GMN21899.1"/>
    </source>
</evidence>
<dbReference type="Proteomes" id="UP001187192">
    <property type="component" value="Unassembled WGS sequence"/>
</dbReference>
<dbReference type="EMBL" id="BTGU01004062">
    <property type="protein sequence ID" value="GMN21899.1"/>
    <property type="molecule type" value="Genomic_DNA"/>
</dbReference>
<proteinExistence type="predicted"/>
<protein>
    <submittedName>
        <fullName evidence="2">Uncharacterized protein</fullName>
    </submittedName>
</protein>
<dbReference type="AlphaFoldDB" id="A0AA87YRY0"/>
<evidence type="ECO:0000313" key="3">
    <source>
        <dbReference type="Proteomes" id="UP001187192"/>
    </source>
</evidence>
<keyword evidence="3" id="KW-1185">Reference proteome</keyword>
<feature type="region of interest" description="Disordered" evidence="1">
    <location>
        <begin position="1"/>
        <end position="22"/>
    </location>
</feature>
<evidence type="ECO:0000256" key="1">
    <source>
        <dbReference type="SAM" id="MobiDB-lite"/>
    </source>
</evidence>
<name>A0AA87YRY0_FICCA</name>